<comment type="caution">
    <text evidence="1">The sequence shown here is derived from an EMBL/GenBank/DDBJ whole genome shotgun (WGS) entry which is preliminary data.</text>
</comment>
<gene>
    <name evidence="1" type="ORF">HPB47_027822</name>
</gene>
<evidence type="ECO:0000313" key="2">
    <source>
        <dbReference type="Proteomes" id="UP000805193"/>
    </source>
</evidence>
<proteinExistence type="predicted"/>
<sequence>MASTTRSVSLKLKPGVTVDDLPHQLRIAGALVLVVVPGSSPLCLRCKGKGHIRRECRVPRCALCRRLGNDKSQCVRTYAAAGTPLGSLERSKLLMDEGEAEDAATGSTVNTDPGANAPSASEGEASSGVTDSEAPAAAMEQGARQEESEAAALAPTGAEVDDDNFVIKTADDVTMADAPAGCVAAKRTRDDGNANSDELKRVEPPPKAVPLWRRRAPVKPKAPVDDRTASKPPP</sequence>
<name>A0AC60PVD9_IXOPE</name>
<reference evidence="1 2" key="1">
    <citation type="journal article" date="2020" name="Cell">
        <title>Large-Scale Comparative Analyses of Tick Genomes Elucidate Their Genetic Diversity and Vector Capacities.</title>
        <authorList>
            <consortium name="Tick Genome and Microbiome Consortium (TIGMIC)"/>
            <person name="Jia N."/>
            <person name="Wang J."/>
            <person name="Shi W."/>
            <person name="Du L."/>
            <person name="Sun Y."/>
            <person name="Zhan W."/>
            <person name="Jiang J.F."/>
            <person name="Wang Q."/>
            <person name="Zhang B."/>
            <person name="Ji P."/>
            <person name="Bell-Sakyi L."/>
            <person name="Cui X.M."/>
            <person name="Yuan T.T."/>
            <person name="Jiang B.G."/>
            <person name="Yang W.F."/>
            <person name="Lam T.T."/>
            <person name="Chang Q.C."/>
            <person name="Ding S.J."/>
            <person name="Wang X.J."/>
            <person name="Zhu J.G."/>
            <person name="Ruan X.D."/>
            <person name="Zhao L."/>
            <person name="Wei J.T."/>
            <person name="Ye R.Z."/>
            <person name="Que T.C."/>
            <person name="Du C.H."/>
            <person name="Zhou Y.H."/>
            <person name="Cheng J.X."/>
            <person name="Dai P.F."/>
            <person name="Guo W.B."/>
            <person name="Han X.H."/>
            <person name="Huang E.J."/>
            <person name="Li L.F."/>
            <person name="Wei W."/>
            <person name="Gao Y.C."/>
            <person name="Liu J.Z."/>
            <person name="Shao H.Z."/>
            <person name="Wang X."/>
            <person name="Wang C.C."/>
            <person name="Yang T.C."/>
            <person name="Huo Q.B."/>
            <person name="Li W."/>
            <person name="Chen H.Y."/>
            <person name="Chen S.E."/>
            <person name="Zhou L.G."/>
            <person name="Ni X.B."/>
            <person name="Tian J.H."/>
            <person name="Sheng Y."/>
            <person name="Liu T."/>
            <person name="Pan Y.S."/>
            <person name="Xia L.Y."/>
            <person name="Li J."/>
            <person name="Zhao F."/>
            <person name="Cao W.C."/>
        </authorList>
    </citation>
    <scope>NUCLEOTIDE SEQUENCE [LARGE SCALE GENOMIC DNA]</scope>
    <source>
        <strain evidence="1">Iper-2018</strain>
    </source>
</reference>
<accession>A0AC60PVD9</accession>
<organism evidence="1 2">
    <name type="scientific">Ixodes persulcatus</name>
    <name type="common">Taiga tick</name>
    <dbReference type="NCBI Taxonomy" id="34615"/>
    <lineage>
        <taxon>Eukaryota</taxon>
        <taxon>Metazoa</taxon>
        <taxon>Ecdysozoa</taxon>
        <taxon>Arthropoda</taxon>
        <taxon>Chelicerata</taxon>
        <taxon>Arachnida</taxon>
        <taxon>Acari</taxon>
        <taxon>Parasitiformes</taxon>
        <taxon>Ixodida</taxon>
        <taxon>Ixodoidea</taxon>
        <taxon>Ixodidae</taxon>
        <taxon>Ixodinae</taxon>
        <taxon>Ixodes</taxon>
    </lineage>
</organism>
<keyword evidence="2" id="KW-1185">Reference proteome</keyword>
<dbReference type="Proteomes" id="UP000805193">
    <property type="component" value="Unassembled WGS sequence"/>
</dbReference>
<evidence type="ECO:0000313" key="1">
    <source>
        <dbReference type="EMBL" id="KAG0424979.1"/>
    </source>
</evidence>
<dbReference type="EMBL" id="JABSTQ010009911">
    <property type="protein sequence ID" value="KAG0424979.1"/>
    <property type="molecule type" value="Genomic_DNA"/>
</dbReference>
<protein>
    <submittedName>
        <fullName evidence="1">Uncharacterized protein</fullName>
    </submittedName>
</protein>